<dbReference type="EMBL" id="JBGMDY010000001">
    <property type="protein sequence ID" value="KAL2349480.1"/>
    <property type="molecule type" value="Genomic_DNA"/>
</dbReference>
<evidence type="ECO:0000313" key="2">
    <source>
        <dbReference type="EMBL" id="KAL2349480.1"/>
    </source>
</evidence>
<gene>
    <name evidence="2" type="ORF">Fmac_003480</name>
</gene>
<protein>
    <submittedName>
        <fullName evidence="2">Uncharacterized protein</fullName>
    </submittedName>
</protein>
<dbReference type="PANTHER" id="PTHR35986:SF1">
    <property type="entry name" value="OS10G0430800 PROTEIN"/>
    <property type="match status" value="1"/>
</dbReference>
<organism evidence="2 3">
    <name type="scientific">Flemingia macrophylla</name>
    <dbReference type="NCBI Taxonomy" id="520843"/>
    <lineage>
        <taxon>Eukaryota</taxon>
        <taxon>Viridiplantae</taxon>
        <taxon>Streptophyta</taxon>
        <taxon>Embryophyta</taxon>
        <taxon>Tracheophyta</taxon>
        <taxon>Spermatophyta</taxon>
        <taxon>Magnoliopsida</taxon>
        <taxon>eudicotyledons</taxon>
        <taxon>Gunneridae</taxon>
        <taxon>Pentapetalae</taxon>
        <taxon>rosids</taxon>
        <taxon>fabids</taxon>
        <taxon>Fabales</taxon>
        <taxon>Fabaceae</taxon>
        <taxon>Papilionoideae</taxon>
        <taxon>50 kb inversion clade</taxon>
        <taxon>NPAAA clade</taxon>
        <taxon>indigoferoid/millettioid clade</taxon>
        <taxon>Phaseoleae</taxon>
        <taxon>Flemingia</taxon>
    </lineage>
</organism>
<dbReference type="Proteomes" id="UP001603857">
    <property type="component" value="Unassembled WGS sequence"/>
</dbReference>
<evidence type="ECO:0000256" key="1">
    <source>
        <dbReference type="SAM" id="MobiDB-lite"/>
    </source>
</evidence>
<comment type="caution">
    <text evidence="2">The sequence shown here is derived from an EMBL/GenBank/DDBJ whole genome shotgun (WGS) entry which is preliminary data.</text>
</comment>
<feature type="region of interest" description="Disordered" evidence="1">
    <location>
        <begin position="170"/>
        <end position="190"/>
    </location>
</feature>
<evidence type="ECO:0000313" key="3">
    <source>
        <dbReference type="Proteomes" id="UP001603857"/>
    </source>
</evidence>
<feature type="compositionally biased region" description="Basic residues" evidence="1">
    <location>
        <begin position="244"/>
        <end position="255"/>
    </location>
</feature>
<feature type="compositionally biased region" description="Polar residues" evidence="1">
    <location>
        <begin position="259"/>
        <end position="270"/>
    </location>
</feature>
<dbReference type="PANTHER" id="PTHR35986">
    <property type="entry name" value="EXPRESSED PROTEIN"/>
    <property type="match status" value="1"/>
</dbReference>
<keyword evidence="3" id="KW-1185">Reference proteome</keyword>
<name>A0ABD1NMW9_9FABA</name>
<sequence>MALPLLDLSEVLMAKRNKLPRQEAEIFQSCLHKAASDFFAGAFAGGSAVLAATFKLNPLSRLSFSLGAGIFIGSRIFVRSLNSVAEQILKMDGSLLQKELANILATKYQNDLSQMRLMSEHLYLERIFDDSMSNAPKLRWRYRNFFSDNAVQDHHWTHDHESYNNSQACSQIHSNDKSNGKSENVTDSKRTNLETERTFINVGSDVKSDLDPLDYIFDYAPPVEENHHCNSPNKPSGSGILNRAQRRSHRRRRMRNHDGLSNSDTAAAAV</sequence>
<accession>A0ABD1NMW9</accession>
<feature type="region of interest" description="Disordered" evidence="1">
    <location>
        <begin position="226"/>
        <end position="270"/>
    </location>
</feature>
<reference evidence="2 3" key="1">
    <citation type="submission" date="2024-08" db="EMBL/GenBank/DDBJ databases">
        <title>Insights into the chromosomal genome structure of Flemingia macrophylla.</title>
        <authorList>
            <person name="Ding Y."/>
            <person name="Zhao Y."/>
            <person name="Bi W."/>
            <person name="Wu M."/>
            <person name="Zhao G."/>
            <person name="Gong Y."/>
            <person name="Li W."/>
            <person name="Zhang P."/>
        </authorList>
    </citation>
    <scope>NUCLEOTIDE SEQUENCE [LARGE SCALE GENOMIC DNA]</scope>
    <source>
        <strain evidence="2">DYQJB</strain>
        <tissue evidence="2">Leaf</tissue>
    </source>
</reference>
<dbReference type="AlphaFoldDB" id="A0ABD1NMW9"/>
<feature type="compositionally biased region" description="Basic and acidic residues" evidence="1">
    <location>
        <begin position="174"/>
        <end position="190"/>
    </location>
</feature>
<proteinExistence type="predicted"/>